<organism evidence="1">
    <name type="scientific">uncultured Alphaproteobacteria bacterium</name>
    <dbReference type="NCBI Taxonomy" id="91750"/>
    <lineage>
        <taxon>Bacteria</taxon>
        <taxon>Pseudomonadati</taxon>
        <taxon>Pseudomonadota</taxon>
        <taxon>Alphaproteobacteria</taxon>
        <taxon>environmental samples</taxon>
    </lineage>
</organism>
<reference evidence="1" key="1">
    <citation type="submission" date="2016-04" db="EMBL/GenBank/DDBJ databases">
        <authorList>
            <person name="Evans L.H."/>
            <person name="Alamgir A."/>
            <person name="Owens N."/>
            <person name="Weber N.D."/>
            <person name="Virtaneva K."/>
            <person name="Barbian K."/>
            <person name="Babar A."/>
            <person name="Rosenke K."/>
        </authorList>
    </citation>
    <scope>NUCLEOTIDE SEQUENCE</scope>
    <source>
        <strain evidence="1">86</strain>
    </source>
</reference>
<sequence length="688" mass="74804">MPVSTNQPSFAAGELRPDLHARVDFNRWAVGLAVARNFTIRATGGAANRAGTEFLAAVHDEAHPVRLLPFVFNDDDAYVLEFGEACMRVYRDGALVVYPEGHESAGQIVVVATPFAAADLGQLKFEQSGDRVRFTHRAYPSQVLTRHDHYDWRWAVENFVPEIAAPAGVTAVPQASGSETYRYAVTFTDKDSGEESLPSAVVSVSSAVLNSTSAKITLTIPANAQASQADVYREDNGLYGWIGATETTTFVDTNIKPDTTINPPKERLPFADGNHPLCLTEHDQRMVYGGGAVKPETIEGSRVGAYSNFFTTRPQVDDDSYSYRLGRGKVYEIRHLVSLNALMALTAGSVWQITGKGGSSDTVTPLSVKARRMNNRGASHVPPLVIGETALYVQARGRTVWDLNYSLDIDGYTGNNMSVLASHLFRRRTIREWAYAEEPDSLIWTVMSDGALLTLCYLREHQVIAWTRHDTDGAFESVCTIPDGDEDAIYFVVRRTVGGVARRYVERLARRVAKPVAQAWFLDCARRFEGSALASVAVPHLAGKAVVALVDGNVVRGLTASADGVVTLPRKGDVVLVGLPIEADLETLGVNFDTRTGTVQGKKVTIPSVLLKLEETRGGWIGPGLDSGRMIEMKPKPKANAAEAPFTGDFRQAMLSGWETRGKVAVRQPDPLPFALLAVVPDVEASNG</sequence>
<gene>
    <name evidence="1" type="primary">bbp</name>
    <name evidence="1" type="ORF">KL86APRO_30183</name>
</gene>
<evidence type="ECO:0000313" key="1">
    <source>
        <dbReference type="EMBL" id="SBW12692.1"/>
    </source>
</evidence>
<accession>A0A212KM28</accession>
<name>A0A212KM28_9PROT</name>
<protein>
    <submittedName>
        <fullName evidence="1">Bbp13</fullName>
    </submittedName>
</protein>
<dbReference type="EMBL" id="FLUO01000003">
    <property type="protein sequence ID" value="SBW12692.1"/>
    <property type="molecule type" value="Genomic_DNA"/>
</dbReference>
<proteinExistence type="predicted"/>
<dbReference type="AlphaFoldDB" id="A0A212KM28"/>